<dbReference type="Proteomes" id="UP001419268">
    <property type="component" value="Unassembled WGS sequence"/>
</dbReference>
<protein>
    <submittedName>
        <fullName evidence="1">Uncharacterized protein</fullName>
    </submittedName>
</protein>
<reference evidence="1 2" key="1">
    <citation type="submission" date="2024-01" db="EMBL/GenBank/DDBJ databases">
        <title>Genome assemblies of Stephania.</title>
        <authorList>
            <person name="Yang L."/>
        </authorList>
    </citation>
    <scope>NUCLEOTIDE SEQUENCE [LARGE SCALE GENOMIC DNA]</scope>
    <source>
        <strain evidence="1">JXDWG</strain>
        <tissue evidence="1">Leaf</tissue>
    </source>
</reference>
<evidence type="ECO:0000313" key="1">
    <source>
        <dbReference type="EMBL" id="KAK9140489.1"/>
    </source>
</evidence>
<gene>
    <name evidence="1" type="ORF">Scep_010170</name>
</gene>
<evidence type="ECO:0000313" key="2">
    <source>
        <dbReference type="Proteomes" id="UP001419268"/>
    </source>
</evidence>
<dbReference type="AlphaFoldDB" id="A0AAP0JV90"/>
<comment type="caution">
    <text evidence="1">The sequence shown here is derived from an EMBL/GenBank/DDBJ whole genome shotgun (WGS) entry which is preliminary data.</text>
</comment>
<organism evidence="1 2">
    <name type="scientific">Stephania cephalantha</name>
    <dbReference type="NCBI Taxonomy" id="152367"/>
    <lineage>
        <taxon>Eukaryota</taxon>
        <taxon>Viridiplantae</taxon>
        <taxon>Streptophyta</taxon>
        <taxon>Embryophyta</taxon>
        <taxon>Tracheophyta</taxon>
        <taxon>Spermatophyta</taxon>
        <taxon>Magnoliopsida</taxon>
        <taxon>Ranunculales</taxon>
        <taxon>Menispermaceae</taxon>
        <taxon>Menispermoideae</taxon>
        <taxon>Cissampelideae</taxon>
        <taxon>Stephania</taxon>
    </lineage>
</organism>
<name>A0AAP0JV90_9MAGN</name>
<proteinExistence type="predicted"/>
<accession>A0AAP0JV90</accession>
<sequence>MKENNLYPCLERQNLGVETPLEAMLDSIRGDNRVWEADANGVYSVKSGFAYLVERNGNYGCDAFNRI</sequence>
<dbReference type="EMBL" id="JBBNAG010000004">
    <property type="protein sequence ID" value="KAK9140489.1"/>
    <property type="molecule type" value="Genomic_DNA"/>
</dbReference>
<keyword evidence="2" id="KW-1185">Reference proteome</keyword>